<evidence type="ECO:0000313" key="2">
    <source>
        <dbReference type="Proteomes" id="UP001234178"/>
    </source>
</evidence>
<organism evidence="1 2">
    <name type="scientific">Daphnia magna</name>
    <dbReference type="NCBI Taxonomy" id="35525"/>
    <lineage>
        <taxon>Eukaryota</taxon>
        <taxon>Metazoa</taxon>
        <taxon>Ecdysozoa</taxon>
        <taxon>Arthropoda</taxon>
        <taxon>Crustacea</taxon>
        <taxon>Branchiopoda</taxon>
        <taxon>Diplostraca</taxon>
        <taxon>Cladocera</taxon>
        <taxon>Anomopoda</taxon>
        <taxon>Daphniidae</taxon>
        <taxon>Daphnia</taxon>
    </lineage>
</organism>
<proteinExistence type="predicted"/>
<reference evidence="1 2" key="1">
    <citation type="journal article" date="2023" name="Nucleic Acids Res.">
        <title>The hologenome of Daphnia magna reveals possible DNA methylation and microbiome-mediated evolution of the host genome.</title>
        <authorList>
            <person name="Chaturvedi A."/>
            <person name="Li X."/>
            <person name="Dhandapani V."/>
            <person name="Marshall H."/>
            <person name="Kissane S."/>
            <person name="Cuenca-Cambronero M."/>
            <person name="Asole G."/>
            <person name="Calvet F."/>
            <person name="Ruiz-Romero M."/>
            <person name="Marangio P."/>
            <person name="Guigo R."/>
            <person name="Rago D."/>
            <person name="Mirbahai L."/>
            <person name="Eastwood N."/>
            <person name="Colbourne J.K."/>
            <person name="Zhou J."/>
            <person name="Mallon E."/>
            <person name="Orsini L."/>
        </authorList>
    </citation>
    <scope>NUCLEOTIDE SEQUENCE [LARGE SCALE GENOMIC DNA]</scope>
    <source>
        <strain evidence="1">LRV0_1</strain>
    </source>
</reference>
<dbReference type="EMBL" id="JAOYFB010000038">
    <property type="protein sequence ID" value="KAK4028415.1"/>
    <property type="molecule type" value="Genomic_DNA"/>
</dbReference>
<sequence>MGKESNSSGCIKLLELTTILRTTNSNKMLFPWPLPGTHCGDHFDDVHYLLNKKVYFPTWMENAANTLNANLKLWLSNTGLHKKPVLILGCLTTIEIFDHFENRQLSIRSWSIPVWLYKSDSNLQRSRAAVNIIYHPWLCGWVSAWEAEDLELISTFENNLFKKVHSYFLKGSRQPVPVRSRAAVNIIYHPWLCGWVSAWEAEDLELISTFENNLFKICQIP</sequence>
<protein>
    <submittedName>
        <fullName evidence="1">Uncharacterized protein</fullName>
    </submittedName>
</protein>
<name>A0ABR0ATE9_9CRUS</name>
<dbReference type="Proteomes" id="UP001234178">
    <property type="component" value="Unassembled WGS sequence"/>
</dbReference>
<keyword evidence="2" id="KW-1185">Reference proteome</keyword>
<gene>
    <name evidence="1" type="ORF">OUZ56_017695</name>
</gene>
<comment type="caution">
    <text evidence="1">The sequence shown here is derived from an EMBL/GenBank/DDBJ whole genome shotgun (WGS) entry which is preliminary data.</text>
</comment>
<evidence type="ECO:0000313" key="1">
    <source>
        <dbReference type="EMBL" id="KAK4028415.1"/>
    </source>
</evidence>
<accession>A0ABR0ATE9</accession>